<dbReference type="Proteomes" id="UP001146793">
    <property type="component" value="Unassembled WGS sequence"/>
</dbReference>
<dbReference type="InterPro" id="IPR004345">
    <property type="entry name" value="TB2_DP1_HVA22"/>
</dbReference>
<sequence length="123" mass="14355">MVLGKTITGMVQSIVAFLYPAYRSYKAIKTNEKDDDTELLIYWTVVGFFTFFESYANLPHFLWINIILPYLNKHEKEIDDQVKKGGKEAIKYGMKTLIKAKNLESKVKNEINHMKEESDKKDN</sequence>
<organism evidence="7 8">
    <name type="scientific">Anaeramoeba flamelloides</name>
    <dbReference type="NCBI Taxonomy" id="1746091"/>
    <lineage>
        <taxon>Eukaryota</taxon>
        <taxon>Metamonada</taxon>
        <taxon>Anaeramoebidae</taxon>
        <taxon>Anaeramoeba</taxon>
    </lineage>
</organism>
<comment type="subcellular location">
    <subcellularLocation>
        <location evidence="1 6">Membrane</location>
        <topology evidence="1 6">Multi-pass membrane protein</topology>
    </subcellularLocation>
</comment>
<dbReference type="Pfam" id="PF03134">
    <property type="entry name" value="TB2_DP1_HVA22"/>
    <property type="match status" value="1"/>
</dbReference>
<evidence type="ECO:0000256" key="5">
    <source>
        <dbReference type="ARBA" id="ARBA00023136"/>
    </source>
</evidence>
<dbReference type="EMBL" id="JANTQA010000048">
    <property type="protein sequence ID" value="KAJ3431357.1"/>
    <property type="molecule type" value="Genomic_DNA"/>
</dbReference>
<reference evidence="7" key="1">
    <citation type="submission" date="2022-08" db="EMBL/GenBank/DDBJ databases">
        <title>Novel sulphate-reducing endosymbionts in the free-living metamonad Anaeramoeba.</title>
        <authorList>
            <person name="Jerlstrom-Hultqvist J."/>
            <person name="Cepicka I."/>
            <person name="Gallot-Lavallee L."/>
            <person name="Salas-Leiva D."/>
            <person name="Curtis B.A."/>
            <person name="Zahonova K."/>
            <person name="Pipaliya S."/>
            <person name="Dacks J."/>
            <person name="Roger A.J."/>
        </authorList>
    </citation>
    <scope>NUCLEOTIDE SEQUENCE</scope>
    <source>
        <strain evidence="7">Busselton2</strain>
    </source>
</reference>
<protein>
    <submittedName>
        <fullName evidence="7">Receptor expression-enhancing protein</fullName>
    </submittedName>
</protein>
<evidence type="ECO:0000256" key="3">
    <source>
        <dbReference type="ARBA" id="ARBA00022692"/>
    </source>
</evidence>
<keyword evidence="3" id="KW-0812">Transmembrane</keyword>
<evidence type="ECO:0000256" key="1">
    <source>
        <dbReference type="ARBA" id="ARBA00004141"/>
    </source>
</evidence>
<keyword evidence="4" id="KW-1133">Transmembrane helix</keyword>
<name>A0AAV7YU12_9EUKA</name>
<keyword evidence="5" id="KW-0472">Membrane</keyword>
<evidence type="ECO:0000313" key="8">
    <source>
        <dbReference type="Proteomes" id="UP001146793"/>
    </source>
</evidence>
<keyword evidence="7" id="KW-0675">Receptor</keyword>
<dbReference type="PANTHER" id="PTHR12300">
    <property type="entry name" value="HVA22-LIKE PROTEINS"/>
    <property type="match status" value="1"/>
</dbReference>
<comment type="similarity">
    <text evidence="2 6">Belongs to the DP1 family.</text>
</comment>
<dbReference type="PANTHER" id="PTHR12300:SF161">
    <property type="entry name" value="RECEPTOR EXPRESSION-ENHANCING PROTEIN"/>
    <property type="match status" value="1"/>
</dbReference>
<comment type="caution">
    <text evidence="7">The sequence shown here is derived from an EMBL/GenBank/DDBJ whole genome shotgun (WGS) entry which is preliminary data.</text>
</comment>
<dbReference type="GO" id="GO:0016020">
    <property type="term" value="C:membrane"/>
    <property type="evidence" value="ECO:0007669"/>
    <property type="project" value="UniProtKB-SubCell"/>
</dbReference>
<proteinExistence type="inferred from homology"/>
<dbReference type="AlphaFoldDB" id="A0AAV7YU12"/>
<gene>
    <name evidence="7" type="ORF">M0812_03036</name>
</gene>
<evidence type="ECO:0000313" key="7">
    <source>
        <dbReference type="EMBL" id="KAJ3431357.1"/>
    </source>
</evidence>
<evidence type="ECO:0000256" key="6">
    <source>
        <dbReference type="RuleBase" id="RU362006"/>
    </source>
</evidence>
<accession>A0AAV7YU12</accession>
<evidence type="ECO:0000256" key="2">
    <source>
        <dbReference type="ARBA" id="ARBA00008573"/>
    </source>
</evidence>
<evidence type="ECO:0000256" key="4">
    <source>
        <dbReference type="ARBA" id="ARBA00022989"/>
    </source>
</evidence>